<evidence type="ECO:0000256" key="1">
    <source>
        <dbReference type="ARBA" id="ARBA00022679"/>
    </source>
</evidence>
<dbReference type="EC" id="2.7.7.49" evidence="7"/>
<dbReference type="EnsemblPlants" id="QL02p026296:mrna">
    <property type="protein sequence ID" value="QL02p026296:mrna"/>
    <property type="gene ID" value="QL02p026296"/>
</dbReference>
<evidence type="ECO:0000256" key="2">
    <source>
        <dbReference type="ARBA" id="ARBA00022695"/>
    </source>
</evidence>
<evidence type="ECO:0000256" key="3">
    <source>
        <dbReference type="ARBA" id="ARBA00022723"/>
    </source>
</evidence>
<dbReference type="InParanoid" id="A0A7N2KUI5"/>
<evidence type="ECO:0000256" key="4">
    <source>
        <dbReference type="ARBA" id="ARBA00022842"/>
    </source>
</evidence>
<organism evidence="9 10">
    <name type="scientific">Quercus lobata</name>
    <name type="common">Valley oak</name>
    <dbReference type="NCBI Taxonomy" id="97700"/>
    <lineage>
        <taxon>Eukaryota</taxon>
        <taxon>Viridiplantae</taxon>
        <taxon>Streptophyta</taxon>
        <taxon>Embryophyta</taxon>
        <taxon>Tracheophyta</taxon>
        <taxon>Spermatophyta</taxon>
        <taxon>Magnoliopsida</taxon>
        <taxon>eudicotyledons</taxon>
        <taxon>Gunneridae</taxon>
        <taxon>Pentapetalae</taxon>
        <taxon>rosids</taxon>
        <taxon>fabids</taxon>
        <taxon>Fagales</taxon>
        <taxon>Fagaceae</taxon>
        <taxon>Quercus</taxon>
    </lineage>
</organism>
<accession>A0A7N2KUI5</accession>
<feature type="domain" description="Telomerase ribonucleoprotein complex - RNA-binding" evidence="8">
    <location>
        <begin position="9"/>
        <end position="183"/>
    </location>
</feature>
<dbReference type="GO" id="GO:0000781">
    <property type="term" value="C:chromosome, telomeric region"/>
    <property type="evidence" value="ECO:0007669"/>
    <property type="project" value="UniProtKB-SubCell"/>
</dbReference>
<evidence type="ECO:0000259" key="8">
    <source>
        <dbReference type="SMART" id="SM00975"/>
    </source>
</evidence>
<dbReference type="Proteomes" id="UP000594261">
    <property type="component" value="Chromosome 2"/>
</dbReference>
<reference evidence="10" key="1">
    <citation type="journal article" date="2016" name="G3 (Bethesda)">
        <title>First Draft Assembly and Annotation of the Genome of a California Endemic Oak Quercus lobata Nee (Fagaceae).</title>
        <authorList>
            <person name="Sork V.L."/>
            <person name="Fitz-Gibbon S.T."/>
            <person name="Puiu D."/>
            <person name="Crepeau M."/>
            <person name="Gugger P.F."/>
            <person name="Sherman R."/>
            <person name="Stevens K."/>
            <person name="Langley C.H."/>
            <person name="Pellegrini M."/>
            <person name="Salzberg S.L."/>
        </authorList>
    </citation>
    <scope>NUCLEOTIDE SEQUENCE [LARGE SCALE GENOMIC DNA]</scope>
    <source>
        <strain evidence="10">cv. SW786</strain>
    </source>
</reference>
<keyword evidence="10" id="KW-1185">Reference proteome</keyword>
<dbReference type="GO" id="GO:0003720">
    <property type="term" value="F:telomerase activity"/>
    <property type="evidence" value="ECO:0007669"/>
    <property type="project" value="InterPro"/>
</dbReference>
<dbReference type="GO" id="GO:0046872">
    <property type="term" value="F:metal ion binding"/>
    <property type="evidence" value="ECO:0007669"/>
    <property type="project" value="UniProtKB-KW"/>
</dbReference>
<comment type="subcellular location">
    <subcellularLocation>
        <location evidence="7">Nucleus</location>
    </subcellularLocation>
    <subcellularLocation>
        <location evidence="7">Chromosome</location>
        <location evidence="7">Telomere</location>
    </subcellularLocation>
</comment>
<evidence type="ECO:0000256" key="7">
    <source>
        <dbReference type="RuleBase" id="RU365061"/>
    </source>
</evidence>
<keyword evidence="4 7" id="KW-0460">Magnesium</keyword>
<dbReference type="GO" id="GO:0070034">
    <property type="term" value="F:telomerase RNA binding"/>
    <property type="evidence" value="ECO:0007669"/>
    <property type="project" value="TreeGrafter"/>
</dbReference>
<dbReference type="PANTHER" id="PTHR12066:SF0">
    <property type="entry name" value="TELOMERASE REVERSE TRANSCRIPTASE"/>
    <property type="match status" value="1"/>
</dbReference>
<dbReference type="InterPro" id="IPR021891">
    <property type="entry name" value="Telomerase_RBD"/>
</dbReference>
<dbReference type="GO" id="GO:0007004">
    <property type="term" value="P:telomere maintenance via telomerase"/>
    <property type="evidence" value="ECO:0007669"/>
    <property type="project" value="TreeGrafter"/>
</dbReference>
<dbReference type="Pfam" id="PF12009">
    <property type="entry name" value="Telomerase_RBD"/>
    <property type="match status" value="1"/>
</dbReference>
<keyword evidence="7" id="KW-0158">Chromosome</keyword>
<keyword evidence="7" id="KW-0779">Telomere</keyword>
<evidence type="ECO:0000256" key="6">
    <source>
        <dbReference type="ARBA" id="ARBA00048173"/>
    </source>
</evidence>
<keyword evidence="3 7" id="KW-0479">Metal-binding</keyword>
<comment type="catalytic activity">
    <reaction evidence="6 7">
        <text>DNA(n) + a 2'-deoxyribonucleoside 5'-triphosphate = DNA(n+1) + diphosphate</text>
        <dbReference type="Rhea" id="RHEA:22508"/>
        <dbReference type="Rhea" id="RHEA-COMP:17339"/>
        <dbReference type="Rhea" id="RHEA-COMP:17340"/>
        <dbReference type="ChEBI" id="CHEBI:33019"/>
        <dbReference type="ChEBI" id="CHEBI:61560"/>
        <dbReference type="ChEBI" id="CHEBI:173112"/>
        <dbReference type="EC" id="2.7.7.49"/>
    </reaction>
</comment>
<keyword evidence="5 7" id="KW-0695">RNA-directed DNA polymerase</keyword>
<name>A0A7N2KUI5_QUELO</name>
<keyword evidence="1 7" id="KW-0808">Transferase</keyword>
<protein>
    <recommendedName>
        <fullName evidence="7">Telomerase reverse transcriptase</fullName>
        <ecNumber evidence="7">2.7.7.49</ecNumber>
    </recommendedName>
    <alternativeName>
        <fullName evidence="7">Telomerase catalytic subunit</fullName>
    </alternativeName>
</protein>
<reference evidence="9" key="2">
    <citation type="submission" date="2021-01" db="UniProtKB">
        <authorList>
            <consortium name="EnsemblPlants"/>
        </authorList>
    </citation>
    <scope>IDENTIFICATION</scope>
</reference>
<comment type="similarity">
    <text evidence="7">Belongs to the reverse transcriptase family. Telomerase subfamily.</text>
</comment>
<sequence length="206" mass="23004">MGVQMVILSQLFSGSNKKRALVDSANSMLEIQKFSSSSGVDDPSTSLDCVGSNVRLCSRSFSWLHGNKTVRTVLPTLLDKHCAVPELNDTGKSSPALSNQAQKYATGESVEMHKGSRRLDDAACVLRHKLLESWIFWLFSCLVGHWCKQTSVTETEQGSQDLYYYRKSVWEKLINNAVTCLKDLGYRDLDDVNLGCPNKYESSLCH</sequence>
<dbReference type="Gene3D" id="1.10.132.70">
    <property type="match status" value="1"/>
</dbReference>
<proteinExistence type="inferred from homology"/>
<dbReference type="SMART" id="SM00975">
    <property type="entry name" value="Telomerase_RBD"/>
    <property type="match status" value="1"/>
</dbReference>
<evidence type="ECO:0000313" key="9">
    <source>
        <dbReference type="EnsemblPlants" id="QL02p026296:mrna"/>
    </source>
</evidence>
<dbReference type="GO" id="GO:0000333">
    <property type="term" value="C:telomerase catalytic core complex"/>
    <property type="evidence" value="ECO:0007669"/>
    <property type="project" value="TreeGrafter"/>
</dbReference>
<dbReference type="GO" id="GO:0042162">
    <property type="term" value="F:telomeric DNA binding"/>
    <property type="evidence" value="ECO:0007669"/>
    <property type="project" value="TreeGrafter"/>
</dbReference>
<comment type="function">
    <text evidence="7">Telomerase is a ribonucleoprotein enzyme essential for the replication of chromosome termini in most eukaryotes. It elongates telomeres. It is a reverse transcriptase that adds simple sequence repeats to chromosome ends by copying a template sequence within the RNA component of the enzyme.</text>
</comment>
<evidence type="ECO:0000256" key="5">
    <source>
        <dbReference type="ARBA" id="ARBA00022918"/>
    </source>
</evidence>
<keyword evidence="2 7" id="KW-0548">Nucleotidyltransferase</keyword>
<dbReference type="PANTHER" id="PTHR12066">
    <property type="entry name" value="TELOMERASE REVERSE TRANSCRIPTASE"/>
    <property type="match status" value="1"/>
</dbReference>
<evidence type="ECO:0000313" key="10">
    <source>
        <dbReference type="Proteomes" id="UP000594261"/>
    </source>
</evidence>
<keyword evidence="7" id="KW-0539">Nucleus</keyword>
<dbReference type="InterPro" id="IPR003545">
    <property type="entry name" value="Telomerase_RT"/>
</dbReference>
<dbReference type="AlphaFoldDB" id="A0A7N2KUI5"/>
<dbReference type="Gramene" id="QL02p026296:mrna">
    <property type="protein sequence ID" value="QL02p026296:mrna"/>
    <property type="gene ID" value="QL02p026296"/>
</dbReference>